<evidence type="ECO:0000313" key="1">
    <source>
        <dbReference type="EMBL" id="SIQ29808.1"/>
    </source>
</evidence>
<accession>A0A1N6RLP4</accession>
<keyword evidence="2" id="KW-1185">Reference proteome</keyword>
<dbReference type="EMBL" id="FTNI01000001">
    <property type="protein sequence ID" value="SIQ29808.1"/>
    <property type="molecule type" value="Genomic_DNA"/>
</dbReference>
<evidence type="ECO:0000313" key="2">
    <source>
        <dbReference type="Proteomes" id="UP000186096"/>
    </source>
</evidence>
<proteinExistence type="predicted"/>
<dbReference type="AlphaFoldDB" id="A0A1N6RLP4"/>
<sequence length="60" mass="6268">MLDRLAASMADEPVESLAVLRSMLTHPGASDAAAEGAARYRAQIAELLRPCLRSLTGADG</sequence>
<dbReference type="Proteomes" id="UP000186096">
    <property type="component" value="Unassembled WGS sequence"/>
</dbReference>
<organism evidence="1 2">
    <name type="scientific">Microbispora rosea</name>
    <dbReference type="NCBI Taxonomy" id="58117"/>
    <lineage>
        <taxon>Bacteria</taxon>
        <taxon>Bacillati</taxon>
        <taxon>Actinomycetota</taxon>
        <taxon>Actinomycetes</taxon>
        <taxon>Streptosporangiales</taxon>
        <taxon>Streptosporangiaceae</taxon>
        <taxon>Microbispora</taxon>
    </lineage>
</organism>
<dbReference type="RefSeq" id="WP_076432237.1">
    <property type="nucleotide sequence ID" value="NZ_FTNI01000001.1"/>
</dbReference>
<protein>
    <submittedName>
        <fullName evidence="1">Uncharacterized protein</fullName>
    </submittedName>
</protein>
<name>A0A1N6RLP4_9ACTN</name>
<gene>
    <name evidence="1" type="ORF">SAMN05421833_101436</name>
</gene>
<reference evidence="2" key="1">
    <citation type="submission" date="2017-01" db="EMBL/GenBank/DDBJ databases">
        <authorList>
            <person name="Varghese N."/>
            <person name="Submissions S."/>
        </authorList>
    </citation>
    <scope>NUCLEOTIDE SEQUENCE [LARGE SCALE GENOMIC DNA]</scope>
    <source>
        <strain evidence="2">ATCC 12950</strain>
    </source>
</reference>
<dbReference type="STRING" id="58117.SAMN05421833_101436"/>